<dbReference type="EMBL" id="QUQM01000002">
    <property type="protein sequence ID" value="KAA8652797.1"/>
    <property type="molecule type" value="Genomic_DNA"/>
</dbReference>
<dbReference type="OrthoDB" id="4227485at2759"/>
<comment type="caution">
    <text evidence="2">The sequence shown here is derived from an EMBL/GenBank/DDBJ whole genome shotgun (WGS) entry which is preliminary data.</text>
</comment>
<feature type="compositionally biased region" description="Polar residues" evidence="1">
    <location>
        <begin position="447"/>
        <end position="458"/>
    </location>
</feature>
<evidence type="ECO:0000256" key="1">
    <source>
        <dbReference type="SAM" id="MobiDB-lite"/>
    </source>
</evidence>
<feature type="region of interest" description="Disordered" evidence="1">
    <location>
        <begin position="356"/>
        <end position="377"/>
    </location>
</feature>
<evidence type="ECO:0000313" key="3">
    <source>
        <dbReference type="Proteomes" id="UP000324241"/>
    </source>
</evidence>
<feature type="compositionally biased region" description="Pro residues" evidence="1">
    <location>
        <begin position="566"/>
        <end position="578"/>
    </location>
</feature>
<dbReference type="RefSeq" id="XP_033432158.1">
    <property type="nucleotide sequence ID" value="XM_033566401.1"/>
</dbReference>
<organism evidence="2 3">
    <name type="scientific">Aspergillus tanneri</name>
    <dbReference type="NCBI Taxonomy" id="1220188"/>
    <lineage>
        <taxon>Eukaryota</taxon>
        <taxon>Fungi</taxon>
        <taxon>Dikarya</taxon>
        <taxon>Ascomycota</taxon>
        <taxon>Pezizomycotina</taxon>
        <taxon>Eurotiomycetes</taxon>
        <taxon>Eurotiomycetidae</taxon>
        <taxon>Eurotiales</taxon>
        <taxon>Aspergillaceae</taxon>
        <taxon>Aspergillus</taxon>
        <taxon>Aspergillus subgen. Circumdati</taxon>
    </lineage>
</organism>
<accession>A0A5M9NDI4</accession>
<feature type="region of interest" description="Disordered" evidence="1">
    <location>
        <begin position="544"/>
        <end position="605"/>
    </location>
</feature>
<sequence length="708" mass="79150">MQNQEQESSPLSDGEILHQLQVVPASQQGKYQKLFSTSKRRLIKRLENKFQYESVKKVLLQLLEYPGLRSKFRAGVFSNWFVMKCPEEITHYLTHILSVWSYIMGPGGTQDLDPKSVELLQGRSPVCCAADYCYISNQIEAGVLFSHVEDPEKRIAIAYRALSIPTIIPSLFTVMEDTKYLMPCAQAIRKLIRDAAEDTIRACLWSHYHPQCPAIRAHSTFLQAYRTLWLFTMQHFPDLGEEITNQRRSALAQLALSLGFDTPQIQDILRALPSLSILPPLASSNKPRLTQRGFGRWKLGACSGMPCESSFMQSRPFMTLHNIDKPLRGGEGQTLTPFAVARNVFQAFLGHLPSLPEDSAEFHETPSAREASTSNVEISSLSEVQGHFHPTRSLSCARHPPSGSKSNPRVRSRPPTPTLQTNPTSLHDEPDMVYSSLDIREQNQLNTDASPISNSQDHIQPKDLLSLVRNPPPSRASSRHAGENTLEILPLSSPKTSSSIYSRGTCSPRNSTPSFYDSSNNSPSQDRPQASLLQYDFTALAESNPYIHSHPPTPTLRTNPGALPTAPLPPSLPAPRPTPRLGLLGEKTLEDPRDIQPPSREQGSGKAVLYEVGSPAITYQLPLARLTGVCQVYSRDHPNFWYAIWSEGQLRQVEFATVPDHLRRNVVITGPIEHWERAQCGQFTGESPSESPTWLDELGYSEYFQLQK</sequence>
<reference evidence="2 3" key="1">
    <citation type="submission" date="2019-08" db="EMBL/GenBank/DDBJ databases">
        <title>The genome sequence of a newly discovered highly antifungal drug resistant Aspergillus species, Aspergillus tanneri NIH 1004.</title>
        <authorList>
            <person name="Mounaud S."/>
            <person name="Singh I."/>
            <person name="Joardar V."/>
            <person name="Pakala S."/>
            <person name="Pakala S."/>
            <person name="Venepally P."/>
            <person name="Chung J.K."/>
            <person name="Losada L."/>
            <person name="Nierman W.C."/>
        </authorList>
    </citation>
    <scope>NUCLEOTIDE SEQUENCE [LARGE SCALE GENOMIC DNA]</scope>
    <source>
        <strain evidence="2 3">NIH1004</strain>
    </source>
</reference>
<dbReference type="Proteomes" id="UP000324241">
    <property type="component" value="Unassembled WGS sequence"/>
</dbReference>
<dbReference type="GeneID" id="54324404"/>
<name>A0A5M9NDI4_9EURO</name>
<feature type="compositionally biased region" description="Polar residues" evidence="1">
    <location>
        <begin position="493"/>
        <end position="528"/>
    </location>
</feature>
<feature type="region of interest" description="Disordered" evidence="1">
    <location>
        <begin position="447"/>
        <end position="528"/>
    </location>
</feature>
<dbReference type="AlphaFoldDB" id="A0A5M9NDI4"/>
<dbReference type="InterPro" id="IPR022198">
    <property type="entry name" value="DUF3723"/>
</dbReference>
<proteinExistence type="predicted"/>
<protein>
    <submittedName>
        <fullName evidence="2">Uncharacterized protein</fullName>
    </submittedName>
</protein>
<dbReference type="Pfam" id="PF12520">
    <property type="entry name" value="DUF3723"/>
    <property type="match status" value="1"/>
</dbReference>
<feature type="region of interest" description="Disordered" evidence="1">
    <location>
        <begin position="391"/>
        <end position="430"/>
    </location>
</feature>
<evidence type="ECO:0000313" key="2">
    <source>
        <dbReference type="EMBL" id="KAA8652797.1"/>
    </source>
</evidence>
<gene>
    <name evidence="2" type="ORF">ATNIH1004_001702</name>
</gene>
<dbReference type="VEuPathDB" id="FungiDB:EYZ11_011225"/>